<protein>
    <recommendedName>
        <fullName evidence="5">Regulation of enolase protein 1 (Concanavalin A-like superfamily)</fullName>
    </recommendedName>
</protein>
<dbReference type="AlphaFoldDB" id="A0A2T0MZJ1"/>
<keyword evidence="4" id="KW-1185">Reference proteome</keyword>
<evidence type="ECO:0000256" key="2">
    <source>
        <dbReference type="SAM" id="Phobius"/>
    </source>
</evidence>
<proteinExistence type="predicted"/>
<keyword evidence="2" id="KW-0472">Membrane</keyword>
<feature type="transmembrane region" description="Helical" evidence="2">
    <location>
        <begin position="294"/>
        <end position="312"/>
    </location>
</feature>
<feature type="compositionally biased region" description="Basic and acidic residues" evidence="1">
    <location>
        <begin position="335"/>
        <end position="347"/>
    </location>
</feature>
<accession>A0A2T0MZJ1</accession>
<comment type="caution">
    <text evidence="3">The sequence shown here is derived from an EMBL/GenBank/DDBJ whole genome shotgun (WGS) entry which is preliminary data.</text>
</comment>
<evidence type="ECO:0008006" key="5">
    <source>
        <dbReference type="Google" id="ProtNLM"/>
    </source>
</evidence>
<keyword evidence="2" id="KW-0812">Transmembrane</keyword>
<dbReference type="EMBL" id="PVNG01000008">
    <property type="protein sequence ID" value="PRX64816.1"/>
    <property type="molecule type" value="Genomic_DNA"/>
</dbReference>
<reference evidence="3 4" key="1">
    <citation type="submission" date="2018-03" db="EMBL/GenBank/DDBJ databases">
        <title>Genomic Encyclopedia of Type Strains, Phase III (KMG-III): the genomes of soil and plant-associated and newly described type strains.</title>
        <authorList>
            <person name="Whitman W."/>
        </authorList>
    </citation>
    <scope>NUCLEOTIDE SEQUENCE [LARGE SCALE GENOMIC DNA]</scope>
    <source>
        <strain evidence="3 4">CGMCC 4.7104</strain>
    </source>
</reference>
<evidence type="ECO:0000256" key="1">
    <source>
        <dbReference type="SAM" id="MobiDB-lite"/>
    </source>
</evidence>
<dbReference type="RefSeq" id="WP_106241460.1">
    <property type="nucleotide sequence ID" value="NZ_PVNG01000008.1"/>
</dbReference>
<keyword evidence="2" id="KW-1133">Transmembrane helix</keyword>
<feature type="transmembrane region" description="Helical" evidence="2">
    <location>
        <begin position="20"/>
        <end position="39"/>
    </location>
</feature>
<feature type="region of interest" description="Disordered" evidence="1">
    <location>
        <begin position="319"/>
        <end position="347"/>
    </location>
</feature>
<evidence type="ECO:0000313" key="3">
    <source>
        <dbReference type="EMBL" id="PRX64816.1"/>
    </source>
</evidence>
<name>A0A2T0MZJ1_9ACTN</name>
<evidence type="ECO:0000313" key="4">
    <source>
        <dbReference type="Proteomes" id="UP000238312"/>
    </source>
</evidence>
<organism evidence="3 4">
    <name type="scientific">Nonomuraea fuscirosea</name>
    <dbReference type="NCBI Taxonomy" id="1291556"/>
    <lineage>
        <taxon>Bacteria</taxon>
        <taxon>Bacillati</taxon>
        <taxon>Actinomycetota</taxon>
        <taxon>Actinomycetes</taxon>
        <taxon>Streptosporangiales</taxon>
        <taxon>Streptosporangiaceae</taxon>
        <taxon>Nonomuraea</taxon>
    </lineage>
</organism>
<gene>
    <name evidence="3" type="ORF">B0I32_108177</name>
</gene>
<sequence length="540" mass="56799">MSTTELLRREWTAFRRPGRLIALACAAVTVVALGLLLALNNRSSCPGACPAVPVAADGSVVSDTFWFLHRDLGREGSITVRMTSMTGTITYPPPKHDRIVPGLVPWAKAGIIVKDGTRQGSRYAALMMTGRHGVRFQHDYRNDVAGGPGGVSARSPRWLRLTRSGDVITGAESTDGNRWHTVATATLDGLPDTVRVGLFAASPGDLTLRETGLGGAIEEVRFTQAVGVFDHVTVEGGAAGTWDSDAVGSMNHTDWEKHHNASGAVLKDGVIRISGTGDIGPVSEDVTRAVDNTLPGLPIALIILVVMAARYGTRTTGELRGRYGTRTADEPTDPPDTRTADEPTDRHGSAASRRVILIRALVVAGAVFATGLVAVGVVLPTGLAGMKGNGIVVPPLPVLTGVRVVAGLAAVLALCAVVAYGLGVRLRRGWTAIVAGVSLIALPYLITAFPLLPDTVSDWLLRLTPAAGFAVQQTLVEYPQVTQHYAPSAGYFPLPWWAGLVLLCAYALIVSLIAARSPIGGDREQPVRRGRRSRAGASGG</sequence>
<feature type="transmembrane region" description="Helical" evidence="2">
    <location>
        <begin position="356"/>
        <end position="379"/>
    </location>
</feature>
<dbReference type="OrthoDB" id="185815at2"/>
<feature type="transmembrane region" description="Helical" evidence="2">
    <location>
        <begin position="494"/>
        <end position="515"/>
    </location>
</feature>
<dbReference type="Proteomes" id="UP000238312">
    <property type="component" value="Unassembled WGS sequence"/>
</dbReference>
<feature type="transmembrane region" description="Helical" evidence="2">
    <location>
        <begin position="429"/>
        <end position="452"/>
    </location>
</feature>
<dbReference type="Gene3D" id="2.60.120.200">
    <property type="match status" value="1"/>
</dbReference>
<feature type="region of interest" description="Disordered" evidence="1">
    <location>
        <begin position="521"/>
        <end position="540"/>
    </location>
</feature>
<feature type="transmembrane region" description="Helical" evidence="2">
    <location>
        <begin position="399"/>
        <end position="422"/>
    </location>
</feature>